<comment type="similarity">
    <text evidence="2">Belongs to the Nudix hydrolase family. NudF subfamily.</text>
</comment>
<dbReference type="PROSITE" id="PS51462">
    <property type="entry name" value="NUDIX"/>
    <property type="match status" value="1"/>
</dbReference>
<evidence type="ECO:0000256" key="1">
    <source>
        <dbReference type="ARBA" id="ARBA00001946"/>
    </source>
</evidence>
<evidence type="ECO:0000256" key="10">
    <source>
        <dbReference type="ARBA" id="ARBA00030308"/>
    </source>
</evidence>
<dbReference type="NCBIfam" id="TIGR00052">
    <property type="entry name" value="nudix-type nucleoside diphosphatase, YffH/AdpP family"/>
    <property type="match status" value="1"/>
</dbReference>
<dbReference type="Proteomes" id="UP000078596">
    <property type="component" value="Chromosome"/>
</dbReference>
<organism evidence="16 17">
    <name type="scientific">Halothiobacillus diazotrophicus</name>
    <dbReference type="NCBI Taxonomy" id="1860122"/>
    <lineage>
        <taxon>Bacteria</taxon>
        <taxon>Pseudomonadati</taxon>
        <taxon>Pseudomonadota</taxon>
        <taxon>Gammaproteobacteria</taxon>
        <taxon>Chromatiales</taxon>
        <taxon>Halothiobacillaceae</taxon>
        <taxon>Halothiobacillus</taxon>
    </lineage>
</organism>
<evidence type="ECO:0000256" key="7">
    <source>
        <dbReference type="ARBA" id="ARBA00022842"/>
    </source>
</evidence>
<dbReference type="PANTHER" id="PTHR11839:SF5">
    <property type="entry name" value="ADP-RIBOSE PYROPHOSPHATASE"/>
    <property type="match status" value="1"/>
</dbReference>
<comment type="function">
    <text evidence="8">Acts on ADP-mannose and ADP-glucose as well as ADP-ribose. Prevents glycogen biosynthesis. The reaction catalyzed by this enzyme is a limiting step of the gluconeogenic process.</text>
</comment>
<dbReference type="CDD" id="cd24155">
    <property type="entry name" value="NUDIX_ADPRase"/>
    <property type="match status" value="1"/>
</dbReference>
<dbReference type="Pfam" id="PF00293">
    <property type="entry name" value="NUDIX"/>
    <property type="match status" value="1"/>
</dbReference>
<evidence type="ECO:0000256" key="9">
    <source>
        <dbReference type="ARBA" id="ARBA00030162"/>
    </source>
</evidence>
<dbReference type="KEGG" id="haz:A9404_02850"/>
<proteinExistence type="inferred from homology"/>
<name>A0A191ZF10_9GAMM</name>
<evidence type="ECO:0000256" key="12">
    <source>
        <dbReference type="ARBA" id="ARBA00049546"/>
    </source>
</evidence>
<evidence type="ECO:0000313" key="16">
    <source>
        <dbReference type="EMBL" id="ANJ66459.1"/>
    </source>
</evidence>
<keyword evidence="7 13" id="KW-0460">Magnesium</keyword>
<keyword evidence="6" id="KW-0378">Hydrolase</keyword>
<evidence type="ECO:0000256" key="4">
    <source>
        <dbReference type="ARBA" id="ARBA00013297"/>
    </source>
</evidence>
<feature type="binding site" evidence="13">
    <location>
        <position position="83"/>
    </location>
    <ligand>
        <name>Mg(2+)</name>
        <dbReference type="ChEBI" id="CHEBI:18420"/>
        <label>1</label>
    </ligand>
</feature>
<evidence type="ECO:0000256" key="2">
    <source>
        <dbReference type="ARBA" id="ARBA00007482"/>
    </source>
</evidence>
<feature type="domain" description="Nudix hydrolase" evidence="15">
    <location>
        <begin position="42"/>
        <end position="180"/>
    </location>
</feature>
<dbReference type="EMBL" id="CP016027">
    <property type="protein sequence ID" value="ANJ66459.1"/>
    <property type="molecule type" value="Genomic_DNA"/>
</dbReference>
<dbReference type="GO" id="GO:0046872">
    <property type="term" value="F:metal ion binding"/>
    <property type="evidence" value="ECO:0007669"/>
    <property type="project" value="UniProtKB-KW"/>
</dbReference>
<evidence type="ECO:0000256" key="8">
    <source>
        <dbReference type="ARBA" id="ARBA00025164"/>
    </source>
</evidence>
<evidence type="ECO:0000313" key="17">
    <source>
        <dbReference type="Proteomes" id="UP000078596"/>
    </source>
</evidence>
<keyword evidence="17" id="KW-1185">Reference proteome</keyword>
<dbReference type="Gene3D" id="3.90.79.10">
    <property type="entry name" value="Nucleoside Triphosphate Pyrophosphohydrolase"/>
    <property type="match status" value="1"/>
</dbReference>
<dbReference type="GO" id="GO:0047631">
    <property type="term" value="F:ADP-ribose diphosphatase activity"/>
    <property type="evidence" value="ECO:0007669"/>
    <property type="project" value="UniProtKB-EC"/>
</dbReference>
<dbReference type="GO" id="GO:0019693">
    <property type="term" value="P:ribose phosphate metabolic process"/>
    <property type="evidence" value="ECO:0007669"/>
    <property type="project" value="TreeGrafter"/>
</dbReference>
<dbReference type="InterPro" id="IPR000086">
    <property type="entry name" value="NUDIX_hydrolase_dom"/>
</dbReference>
<feature type="binding site" evidence="13">
    <location>
        <position position="99"/>
    </location>
    <ligand>
        <name>Mg(2+)</name>
        <dbReference type="ChEBI" id="CHEBI:18420"/>
        <label>1</label>
    </ligand>
</feature>
<dbReference type="InterPro" id="IPR020084">
    <property type="entry name" value="NUDIX_hydrolase_CS"/>
</dbReference>
<reference evidence="16 17" key="1">
    <citation type="submission" date="2016-06" db="EMBL/GenBank/DDBJ databases">
        <title>Insight into the functional genes involving in sulfur oxidation in Pearl River water.</title>
        <authorList>
            <person name="Luo J."/>
            <person name="Tan X."/>
            <person name="Lin W."/>
        </authorList>
    </citation>
    <scope>NUCLEOTIDE SEQUENCE [LARGE SCALE GENOMIC DNA]</scope>
    <source>
        <strain evidence="16 17">LS2</strain>
    </source>
</reference>
<dbReference type="SUPFAM" id="SSF55811">
    <property type="entry name" value="Nudix"/>
    <property type="match status" value="1"/>
</dbReference>
<dbReference type="InterPro" id="IPR004385">
    <property type="entry name" value="NDP_pyrophosphatase"/>
</dbReference>
<evidence type="ECO:0000259" key="15">
    <source>
        <dbReference type="PROSITE" id="PS51462"/>
    </source>
</evidence>
<dbReference type="RefSeq" id="WP_066098484.1">
    <property type="nucleotide sequence ID" value="NZ_CP016027.1"/>
</dbReference>
<dbReference type="GO" id="GO:0006753">
    <property type="term" value="P:nucleoside phosphate metabolic process"/>
    <property type="evidence" value="ECO:0007669"/>
    <property type="project" value="TreeGrafter"/>
</dbReference>
<evidence type="ECO:0000256" key="11">
    <source>
        <dbReference type="ARBA" id="ARBA00033056"/>
    </source>
</evidence>
<protein>
    <recommendedName>
        <fullName evidence="4">ADP-ribose pyrophosphatase</fullName>
        <ecNumber evidence="3">3.6.1.13</ecNumber>
    </recommendedName>
    <alternativeName>
        <fullName evidence="9">ADP-ribose diphosphatase</fullName>
    </alternativeName>
    <alternativeName>
        <fullName evidence="11">ADP-ribose phosphohydrolase</fullName>
    </alternativeName>
    <alternativeName>
        <fullName evidence="10">Adenosine diphosphoribose pyrophosphatase</fullName>
    </alternativeName>
</protein>
<dbReference type="STRING" id="1860122.A9404_02850"/>
<evidence type="ECO:0000256" key="5">
    <source>
        <dbReference type="ARBA" id="ARBA00022723"/>
    </source>
</evidence>
<dbReference type="AlphaFoldDB" id="A0A191ZF10"/>
<dbReference type="EC" id="3.6.1.13" evidence="3"/>
<dbReference type="GO" id="GO:0019144">
    <property type="term" value="F:ADP-sugar diphosphatase activity"/>
    <property type="evidence" value="ECO:0007669"/>
    <property type="project" value="TreeGrafter"/>
</dbReference>
<feature type="short sequence motif" description="Nudix box" evidence="14">
    <location>
        <begin position="84"/>
        <end position="106"/>
    </location>
</feature>
<accession>A0A191ZF10</accession>
<comment type="catalytic activity">
    <reaction evidence="12">
        <text>ADP-D-ribose + H2O = D-ribose 5-phosphate + AMP + 2 H(+)</text>
        <dbReference type="Rhea" id="RHEA:10412"/>
        <dbReference type="ChEBI" id="CHEBI:15377"/>
        <dbReference type="ChEBI" id="CHEBI:15378"/>
        <dbReference type="ChEBI" id="CHEBI:57967"/>
        <dbReference type="ChEBI" id="CHEBI:78346"/>
        <dbReference type="ChEBI" id="CHEBI:456215"/>
        <dbReference type="EC" id="3.6.1.13"/>
    </reaction>
</comment>
<feature type="binding site" evidence="13">
    <location>
        <position position="103"/>
    </location>
    <ligand>
        <name>Mg(2+)</name>
        <dbReference type="ChEBI" id="CHEBI:18420"/>
        <label>1</label>
    </ligand>
</feature>
<evidence type="ECO:0000256" key="6">
    <source>
        <dbReference type="ARBA" id="ARBA00022801"/>
    </source>
</evidence>
<feature type="binding site" evidence="13">
    <location>
        <position position="151"/>
    </location>
    <ligand>
        <name>Mg(2+)</name>
        <dbReference type="ChEBI" id="CHEBI:18420"/>
        <label>2</label>
    </ligand>
</feature>
<gene>
    <name evidence="16" type="primary">nudF</name>
    <name evidence="16" type="ORF">A9404_02850</name>
</gene>
<sequence>MQYELFGIDPLYRGFFALNRYRLRFERYDGTWSGAVDREIFERGHAVAVLPYDPKRDRVVLLEQFRPGALEATGGPWMTEIVAGMIEIDESVEGVAHREMQEEAGLTTDRLFPITRYWVSPGGTTESIYLFLGLVDSEEASGFHGLPHENEDIRVLTMSLDEALNRVDQGTICSAAPIIALQWLSRHRARFVD</sequence>
<dbReference type="PROSITE" id="PS00893">
    <property type="entry name" value="NUDIX_BOX"/>
    <property type="match status" value="1"/>
</dbReference>
<comment type="cofactor">
    <cofactor evidence="1 13">
        <name>Mg(2+)</name>
        <dbReference type="ChEBI" id="CHEBI:18420"/>
    </cofactor>
</comment>
<dbReference type="PANTHER" id="PTHR11839">
    <property type="entry name" value="UDP/ADP-SUGAR PYROPHOSPHATASE"/>
    <property type="match status" value="1"/>
</dbReference>
<dbReference type="InterPro" id="IPR015797">
    <property type="entry name" value="NUDIX_hydrolase-like_dom_sf"/>
</dbReference>
<keyword evidence="5 13" id="KW-0479">Metal-binding</keyword>
<evidence type="ECO:0000256" key="3">
    <source>
        <dbReference type="ARBA" id="ARBA00012453"/>
    </source>
</evidence>
<evidence type="ECO:0000256" key="14">
    <source>
        <dbReference type="PIRSR" id="PIRSR604385-3"/>
    </source>
</evidence>
<evidence type="ECO:0000256" key="13">
    <source>
        <dbReference type="PIRSR" id="PIRSR604385-2"/>
    </source>
</evidence>
<dbReference type="OrthoDB" id="5292471at2"/>
<dbReference type="GO" id="GO:0005829">
    <property type="term" value="C:cytosol"/>
    <property type="evidence" value="ECO:0007669"/>
    <property type="project" value="TreeGrafter"/>
</dbReference>